<dbReference type="EMBL" id="GBXM01048113">
    <property type="protein sequence ID" value="JAH60464.1"/>
    <property type="molecule type" value="Transcribed_RNA"/>
</dbReference>
<reference evidence="1" key="2">
    <citation type="journal article" date="2015" name="Fish Shellfish Immunol.">
        <title>Early steps in the European eel (Anguilla anguilla)-Vibrio vulnificus interaction in the gills: Role of the RtxA13 toxin.</title>
        <authorList>
            <person name="Callol A."/>
            <person name="Pajuelo D."/>
            <person name="Ebbesson L."/>
            <person name="Teles M."/>
            <person name="MacKenzie S."/>
            <person name="Amaro C."/>
        </authorList>
    </citation>
    <scope>NUCLEOTIDE SEQUENCE</scope>
</reference>
<accession>A0A0E9U3G7</accession>
<organism evidence="1">
    <name type="scientific">Anguilla anguilla</name>
    <name type="common">European freshwater eel</name>
    <name type="synonym">Muraena anguilla</name>
    <dbReference type="NCBI Taxonomy" id="7936"/>
    <lineage>
        <taxon>Eukaryota</taxon>
        <taxon>Metazoa</taxon>
        <taxon>Chordata</taxon>
        <taxon>Craniata</taxon>
        <taxon>Vertebrata</taxon>
        <taxon>Euteleostomi</taxon>
        <taxon>Actinopterygii</taxon>
        <taxon>Neopterygii</taxon>
        <taxon>Teleostei</taxon>
        <taxon>Anguilliformes</taxon>
        <taxon>Anguillidae</taxon>
        <taxon>Anguilla</taxon>
    </lineage>
</organism>
<sequence length="48" mass="5389">MPQYGFHSIPRVAPSTHWKASINRMGHPAVLSDCIGIHMKFSETYCSV</sequence>
<name>A0A0E9U3G7_ANGAN</name>
<reference evidence="1" key="1">
    <citation type="submission" date="2014-11" db="EMBL/GenBank/DDBJ databases">
        <authorList>
            <person name="Amaro Gonzalez C."/>
        </authorList>
    </citation>
    <scope>NUCLEOTIDE SEQUENCE</scope>
</reference>
<protein>
    <submittedName>
        <fullName evidence="1">Uncharacterized protein</fullName>
    </submittedName>
</protein>
<proteinExistence type="predicted"/>
<dbReference type="AlphaFoldDB" id="A0A0E9U3G7"/>
<evidence type="ECO:0000313" key="1">
    <source>
        <dbReference type="EMBL" id="JAH60464.1"/>
    </source>
</evidence>